<proteinExistence type="predicted"/>
<dbReference type="Pfam" id="PF01547">
    <property type="entry name" value="SBP_bac_1"/>
    <property type="match status" value="1"/>
</dbReference>
<dbReference type="PROSITE" id="PS51257">
    <property type="entry name" value="PROKAR_LIPOPROTEIN"/>
    <property type="match status" value="1"/>
</dbReference>
<name>A0A7Y9LFY2_9ACTN</name>
<dbReference type="PANTHER" id="PTHR43649:SF12">
    <property type="entry name" value="DIACETYLCHITOBIOSE BINDING PROTEIN DASA"/>
    <property type="match status" value="1"/>
</dbReference>
<dbReference type="Proteomes" id="UP000569914">
    <property type="component" value="Unassembled WGS sequence"/>
</dbReference>
<dbReference type="EMBL" id="JACCBU010000001">
    <property type="protein sequence ID" value="NYE75328.1"/>
    <property type="molecule type" value="Genomic_DNA"/>
</dbReference>
<keyword evidence="2" id="KW-0762">Sugar transport</keyword>
<dbReference type="PROSITE" id="PS51318">
    <property type="entry name" value="TAT"/>
    <property type="match status" value="1"/>
</dbReference>
<dbReference type="InterPro" id="IPR050490">
    <property type="entry name" value="Bact_solute-bd_prot1"/>
</dbReference>
<dbReference type="Gene3D" id="3.40.190.10">
    <property type="entry name" value="Periplasmic binding protein-like II"/>
    <property type="match status" value="1"/>
</dbReference>
<evidence type="ECO:0000256" key="1">
    <source>
        <dbReference type="SAM" id="MobiDB-lite"/>
    </source>
</evidence>
<evidence type="ECO:0000313" key="2">
    <source>
        <dbReference type="EMBL" id="NYE75328.1"/>
    </source>
</evidence>
<sequence>MVGLDRRAFLGLAGVGAGASLIAGCAPGAAPEQERAAGKIVWWDQFLPTQDVEKELFAEFAASEGGLPVDYAVYDPAKMGQALQLAKQSNQLPDVFTLAGVGAPSSALIEQGWFQPVTLDDKVKSGLPAGTLLEGVNVFDGQVYGLPLFGWRMHDCQNWFNTELFSKAGLDPAKPPVGYDEVRAAARAIKQAGAAGWIAPLQFTDRIAAQIHQLAEAGGSPSVGGIDILTGEYTAGNDHYLAAIDWWLALQADGVLFEGSASLNARTARARWAAGSAGMFFDGPYCIGVVAQDFGEFASKVGVAPIPVPDASTQPVINHVPRGSTLWVSKTSKVAEQASKLLSIMVGKEAQIRMLSGMNAPAIYSGTVAEAEVHPTFKQSVELCEKIDFLAPDPVVRNPAVAKVTGAMKAIKPGLGEIVAGVMTGDVPDARAALIKYRDAQTAERERAIKQLAGKGVTASPDDWKFPDWQRGQDYTTEPGK</sequence>
<dbReference type="InterPro" id="IPR006311">
    <property type="entry name" value="TAT_signal"/>
</dbReference>
<dbReference type="PANTHER" id="PTHR43649">
    <property type="entry name" value="ARABINOSE-BINDING PROTEIN-RELATED"/>
    <property type="match status" value="1"/>
</dbReference>
<dbReference type="InterPro" id="IPR006059">
    <property type="entry name" value="SBP"/>
</dbReference>
<accession>A0A7Y9LFY2</accession>
<feature type="region of interest" description="Disordered" evidence="1">
    <location>
        <begin position="454"/>
        <end position="481"/>
    </location>
</feature>
<reference evidence="2 3" key="1">
    <citation type="submission" date="2020-07" db="EMBL/GenBank/DDBJ databases">
        <title>Sequencing the genomes of 1000 actinobacteria strains.</title>
        <authorList>
            <person name="Klenk H.-P."/>
        </authorList>
    </citation>
    <scope>NUCLEOTIDE SEQUENCE [LARGE SCALE GENOMIC DNA]</scope>
    <source>
        <strain evidence="2 3">DSM 22083</strain>
    </source>
</reference>
<comment type="caution">
    <text evidence="2">The sequence shown here is derived from an EMBL/GenBank/DDBJ whole genome shotgun (WGS) entry which is preliminary data.</text>
</comment>
<dbReference type="AlphaFoldDB" id="A0A7Y9LFY2"/>
<gene>
    <name evidence="2" type="ORF">BKA15_006657</name>
</gene>
<evidence type="ECO:0000313" key="3">
    <source>
        <dbReference type="Proteomes" id="UP000569914"/>
    </source>
</evidence>
<dbReference type="RefSeq" id="WP_179757852.1">
    <property type="nucleotide sequence ID" value="NZ_JACCBU010000001.1"/>
</dbReference>
<dbReference type="SUPFAM" id="SSF53850">
    <property type="entry name" value="Periplasmic binding protein-like II"/>
    <property type="match status" value="1"/>
</dbReference>
<protein>
    <submittedName>
        <fullName evidence="2">Multiple sugar transport system substrate-binding protein</fullName>
    </submittedName>
</protein>
<keyword evidence="2" id="KW-0813">Transport</keyword>
<keyword evidence="3" id="KW-1185">Reference proteome</keyword>
<organism evidence="2 3">
    <name type="scientific">Microlunatus parietis</name>
    <dbReference type="NCBI Taxonomy" id="682979"/>
    <lineage>
        <taxon>Bacteria</taxon>
        <taxon>Bacillati</taxon>
        <taxon>Actinomycetota</taxon>
        <taxon>Actinomycetes</taxon>
        <taxon>Propionibacteriales</taxon>
        <taxon>Propionibacteriaceae</taxon>
        <taxon>Microlunatus</taxon>
    </lineage>
</organism>